<keyword evidence="3" id="KW-1185">Reference proteome</keyword>
<reference evidence="2" key="1">
    <citation type="journal article" date="2014" name="Int. J. Syst. Evol. Microbiol.">
        <title>Complete genome sequence of Corynebacterium casei LMG S-19264T (=DSM 44701T), isolated from a smear-ripened cheese.</title>
        <authorList>
            <consortium name="US DOE Joint Genome Institute (JGI-PGF)"/>
            <person name="Walter F."/>
            <person name="Albersmeier A."/>
            <person name="Kalinowski J."/>
            <person name="Ruckert C."/>
        </authorList>
    </citation>
    <scope>NUCLEOTIDE SEQUENCE</scope>
    <source>
        <strain evidence="2">JCM 3302</strain>
    </source>
</reference>
<evidence type="ECO:0000313" key="3">
    <source>
        <dbReference type="Proteomes" id="UP000641386"/>
    </source>
</evidence>
<dbReference type="Proteomes" id="UP000641386">
    <property type="component" value="Unassembled WGS sequence"/>
</dbReference>
<feature type="region of interest" description="Disordered" evidence="1">
    <location>
        <begin position="155"/>
        <end position="200"/>
    </location>
</feature>
<organism evidence="2 3">
    <name type="scientific">Streptomyces spiralis</name>
    <dbReference type="NCBI Taxonomy" id="66376"/>
    <lineage>
        <taxon>Bacteria</taxon>
        <taxon>Bacillati</taxon>
        <taxon>Actinomycetota</taxon>
        <taxon>Actinomycetes</taxon>
        <taxon>Kitasatosporales</taxon>
        <taxon>Streptomycetaceae</taxon>
        <taxon>Streptomyces</taxon>
    </lineage>
</organism>
<gene>
    <name evidence="2" type="ORF">GCM10014715_51280</name>
</gene>
<evidence type="ECO:0000313" key="2">
    <source>
        <dbReference type="EMBL" id="GHE88467.1"/>
    </source>
</evidence>
<feature type="compositionally biased region" description="Basic and acidic residues" evidence="1">
    <location>
        <begin position="181"/>
        <end position="200"/>
    </location>
</feature>
<comment type="caution">
    <text evidence="2">The sequence shown here is derived from an EMBL/GenBank/DDBJ whole genome shotgun (WGS) entry which is preliminary data.</text>
</comment>
<sequence>MTADLDRQKEQVPQELVPSVDQLTATLRAVQDPKTPPQERDAVIRSARAVSSALKVIADPGTSRAVRGRLTGLVKQVTSALDAANRPGLPPEHRRTAVFVADRTAPALRAIGDSRTPHGLRNDLAGGASGALNVVNRHAGQSFAAARKVAVVVAEGSDPGTPDDGKKELAQSAHEASASLDKADDPGASDEERDKARQEADRRIADMERKLEEVISAQGLPDVPLGKAAEVCTNAVFDSAPQDTLGRNLKGLLPKKWSTEGVKDFWKSKEKGNDVLDVLTQLRNDAFADAPMEVKRLVPGLAETVPANELFGTLGTPALHCLRAALQLDKDSGIQSGTWVKKAEEKE</sequence>
<dbReference type="AlphaFoldDB" id="A0A919DXN6"/>
<name>A0A919DXN6_9ACTN</name>
<protein>
    <submittedName>
        <fullName evidence="2">Uncharacterized protein</fullName>
    </submittedName>
</protein>
<dbReference type="RefSeq" id="WP_189903896.1">
    <property type="nucleotide sequence ID" value="NZ_BNBC01000026.1"/>
</dbReference>
<reference evidence="2" key="2">
    <citation type="submission" date="2020-09" db="EMBL/GenBank/DDBJ databases">
        <authorList>
            <person name="Sun Q."/>
            <person name="Ohkuma M."/>
        </authorList>
    </citation>
    <scope>NUCLEOTIDE SEQUENCE</scope>
    <source>
        <strain evidence="2">JCM 3302</strain>
    </source>
</reference>
<accession>A0A919DXN6</accession>
<evidence type="ECO:0000256" key="1">
    <source>
        <dbReference type="SAM" id="MobiDB-lite"/>
    </source>
</evidence>
<dbReference type="EMBL" id="BNBC01000026">
    <property type="protein sequence ID" value="GHE88467.1"/>
    <property type="molecule type" value="Genomic_DNA"/>
</dbReference>
<proteinExistence type="predicted"/>